<protein>
    <submittedName>
        <fullName evidence="3">META domain-containing protein</fullName>
    </submittedName>
</protein>
<reference evidence="4" key="1">
    <citation type="journal article" date="2019" name="Int. J. Syst. Evol. Microbiol.">
        <title>The Global Catalogue of Microorganisms (GCM) 10K type strain sequencing project: providing services to taxonomists for standard genome sequencing and annotation.</title>
        <authorList>
            <consortium name="The Broad Institute Genomics Platform"/>
            <consortium name="The Broad Institute Genome Sequencing Center for Infectious Disease"/>
            <person name="Wu L."/>
            <person name="Ma J."/>
        </authorList>
    </citation>
    <scope>NUCLEOTIDE SEQUENCE [LARGE SCALE GENOMIC DNA]</scope>
    <source>
        <strain evidence="4">CGMCC 4.1648</strain>
    </source>
</reference>
<dbReference type="PROSITE" id="PS51257">
    <property type="entry name" value="PROKAR_LIPOPROTEIN"/>
    <property type="match status" value="1"/>
</dbReference>
<name>A0ABV9XAW4_9ACTN</name>
<feature type="signal peptide" evidence="1">
    <location>
        <begin position="1"/>
        <end position="25"/>
    </location>
</feature>
<feature type="chain" id="PRO_5045298676" evidence="1">
    <location>
        <begin position="26"/>
        <end position="279"/>
    </location>
</feature>
<evidence type="ECO:0000313" key="3">
    <source>
        <dbReference type="EMBL" id="MFC5021873.1"/>
    </source>
</evidence>
<dbReference type="PANTHER" id="PTHR35535:SF2">
    <property type="entry name" value="DUF306 DOMAIN-CONTAINING PROTEIN"/>
    <property type="match status" value="1"/>
</dbReference>
<dbReference type="InterPro" id="IPR005184">
    <property type="entry name" value="DUF306_Meta_HslJ"/>
</dbReference>
<evidence type="ECO:0000313" key="4">
    <source>
        <dbReference type="Proteomes" id="UP001595829"/>
    </source>
</evidence>
<dbReference type="Gene3D" id="2.40.128.270">
    <property type="match status" value="2"/>
</dbReference>
<dbReference type="InterPro" id="IPR038670">
    <property type="entry name" value="HslJ-like_sf"/>
</dbReference>
<evidence type="ECO:0000256" key="1">
    <source>
        <dbReference type="SAM" id="SignalP"/>
    </source>
</evidence>
<dbReference type="InterPro" id="IPR053147">
    <property type="entry name" value="Hsp_HslJ-like"/>
</dbReference>
<evidence type="ECO:0000259" key="2">
    <source>
        <dbReference type="Pfam" id="PF03724"/>
    </source>
</evidence>
<dbReference type="PANTHER" id="PTHR35535">
    <property type="entry name" value="HEAT SHOCK PROTEIN HSLJ"/>
    <property type="match status" value="1"/>
</dbReference>
<comment type="caution">
    <text evidence="3">The sequence shown here is derived from an EMBL/GenBank/DDBJ whole genome shotgun (WGS) entry which is preliminary data.</text>
</comment>
<sequence length="279" mass="29162">MRITMQHHLPAAATLAALFTLTACAGEQGAKPGGGSARPDVPVTGAHWTVESLTVDGRKTAAPTPTAYVEFAPKGAKNQAKGNFGCNHFTAVATVQGETVTVGEVSMTEMACEEPVQGFEDAFRETFEGRLTARVADDRLTLTAADGDTIVLAEQPPAPLVGTKWTVDSLVSGETATSLPAGTEGRAHLTIGSDGSVHGSLGCNTFSSTVKTEGDKLTFGRISMTRRMCTPPQMKLEQALYGTLGNGPVTFRIDNRTLTVTAPFGSGFAAQAEEKKTAK</sequence>
<gene>
    <name evidence="3" type="ORF">ACFPM3_06930</name>
</gene>
<dbReference type="EMBL" id="JBHSJD010000004">
    <property type="protein sequence ID" value="MFC5021873.1"/>
    <property type="molecule type" value="Genomic_DNA"/>
</dbReference>
<dbReference type="Proteomes" id="UP001595829">
    <property type="component" value="Unassembled WGS sequence"/>
</dbReference>
<accession>A0ABV9XAW4</accession>
<organism evidence="3 4">
    <name type="scientific">Streptomyces coeruleoprunus</name>
    <dbReference type="NCBI Taxonomy" id="285563"/>
    <lineage>
        <taxon>Bacteria</taxon>
        <taxon>Bacillati</taxon>
        <taxon>Actinomycetota</taxon>
        <taxon>Actinomycetes</taxon>
        <taxon>Kitasatosporales</taxon>
        <taxon>Streptomycetaceae</taxon>
        <taxon>Streptomyces</taxon>
    </lineage>
</organism>
<dbReference type="RefSeq" id="WP_345690824.1">
    <property type="nucleotide sequence ID" value="NZ_BAABIT010000001.1"/>
</dbReference>
<dbReference type="Pfam" id="PF03724">
    <property type="entry name" value="META"/>
    <property type="match status" value="2"/>
</dbReference>
<feature type="domain" description="DUF306" evidence="2">
    <location>
        <begin position="158"/>
        <end position="261"/>
    </location>
</feature>
<feature type="domain" description="DUF306" evidence="2">
    <location>
        <begin position="42"/>
        <end position="151"/>
    </location>
</feature>
<proteinExistence type="predicted"/>
<keyword evidence="1" id="KW-0732">Signal</keyword>
<keyword evidence="4" id="KW-1185">Reference proteome</keyword>